<evidence type="ECO:0000313" key="2">
    <source>
        <dbReference type="Proteomes" id="UP001142374"/>
    </source>
</evidence>
<evidence type="ECO:0000313" key="1">
    <source>
        <dbReference type="EMBL" id="MCQ8770977.1"/>
    </source>
</evidence>
<proteinExistence type="predicted"/>
<accession>A0A9X2LHK3</accession>
<dbReference type="EMBL" id="JANIID010000011">
    <property type="protein sequence ID" value="MCQ8770977.1"/>
    <property type="molecule type" value="Genomic_DNA"/>
</dbReference>
<sequence>MAIPPNCLAEKVHSWKTIEVPDGSDIKEDIIKDFDVDIGVDIDVEINADVNVDTAFV</sequence>
<dbReference type="AlphaFoldDB" id="A0A9X2LHK3"/>
<comment type="caution">
    <text evidence="1">The sequence shown here is derived from an EMBL/GenBank/DDBJ whole genome shotgun (WGS) entry which is preliminary data.</text>
</comment>
<protein>
    <submittedName>
        <fullName evidence="1">Uncharacterized protein</fullName>
    </submittedName>
</protein>
<dbReference type="Proteomes" id="UP001142374">
    <property type="component" value="Unassembled WGS sequence"/>
</dbReference>
<gene>
    <name evidence="1" type="ORF">NQU55_14555</name>
</gene>
<organism evidence="1 2">
    <name type="scientific">Streptomyces telluris</name>
    <dbReference type="NCBI Taxonomy" id="2720021"/>
    <lineage>
        <taxon>Bacteria</taxon>
        <taxon>Bacillati</taxon>
        <taxon>Actinomycetota</taxon>
        <taxon>Actinomycetes</taxon>
        <taxon>Kitasatosporales</taxon>
        <taxon>Streptomycetaceae</taxon>
        <taxon>Streptomyces</taxon>
    </lineage>
</organism>
<reference evidence="1" key="1">
    <citation type="submission" date="2022-06" db="EMBL/GenBank/DDBJ databases">
        <title>WGS of actinobacteria.</title>
        <authorList>
            <person name="Thawai C."/>
        </authorList>
    </citation>
    <scope>NUCLEOTIDE SEQUENCE</scope>
    <source>
        <strain evidence="1">AA8</strain>
    </source>
</reference>
<dbReference type="RefSeq" id="WP_168095401.1">
    <property type="nucleotide sequence ID" value="NZ_JAATER010000408.1"/>
</dbReference>
<name>A0A9X2LHK3_9ACTN</name>
<keyword evidence="2" id="KW-1185">Reference proteome</keyword>